<dbReference type="Pfam" id="PF00059">
    <property type="entry name" value="Lectin_C"/>
    <property type="match status" value="1"/>
</dbReference>
<dbReference type="RefSeq" id="XP_013081762.2">
    <property type="nucleotide sequence ID" value="XM_013226308.2"/>
</dbReference>
<dbReference type="SMART" id="SM00034">
    <property type="entry name" value="CLECT"/>
    <property type="match status" value="1"/>
</dbReference>
<dbReference type="InterPro" id="IPR016187">
    <property type="entry name" value="CTDL_fold"/>
</dbReference>
<sequence length="405" mass="46084">MTVNNSQNIHDYLELASADESMKLGSTEVIPPQLLSVTQKDMSFNDQLQHAELTVFPDLPFKPVPDVKESVAALDAVPPYYNATTASDIFVKPLESFEEVKRISYMDVPEVNRISYMDVPEKKRISYMDVPEVKRISYMDAPEVKPIFYTDVSEAKRPLPEVDTYSKLELPDHYDSLASVGRHSLAKPSAARQHKMVSKKCITFALFCYFLWLLLLLVPIPATIFVFGNKLDNKLDAFINIQKENFNLDLSSICPNTAASDLRVTFAGSCYCLYRKRLSWESAKEFCLSLGNGVHLAEIYTKEANDFLLPLLQASNTKTGIWLGGSELLNEGRWMWNYTEKPAAVFTPYQWSIGQPSRFSPTGEREQCLEVYNWNSATFMWNDINCNYENSFLCKSSLEKSRCSC</sequence>
<dbReference type="PROSITE" id="PS50041">
    <property type="entry name" value="C_TYPE_LECTIN_2"/>
    <property type="match status" value="1"/>
</dbReference>
<dbReference type="InterPro" id="IPR016186">
    <property type="entry name" value="C-type_lectin-like/link_sf"/>
</dbReference>
<dbReference type="AlphaFoldDB" id="A0A9U8ECW7"/>
<evidence type="ECO:0000313" key="5">
    <source>
        <dbReference type="RefSeq" id="XP_013081762.2"/>
    </source>
</evidence>
<keyword evidence="4" id="KW-1185">Reference proteome</keyword>
<keyword evidence="2" id="KW-0472">Membrane</keyword>
<dbReference type="SUPFAM" id="SSF56436">
    <property type="entry name" value="C-type lectin-like"/>
    <property type="match status" value="1"/>
</dbReference>
<evidence type="ECO:0000259" key="3">
    <source>
        <dbReference type="PROSITE" id="PS50041"/>
    </source>
</evidence>
<dbReference type="CDD" id="cd00037">
    <property type="entry name" value="CLECT"/>
    <property type="match status" value="1"/>
</dbReference>
<evidence type="ECO:0000256" key="1">
    <source>
        <dbReference type="ARBA" id="ARBA00023157"/>
    </source>
</evidence>
<gene>
    <name evidence="5" type="primary">LOC106067167</name>
</gene>
<dbReference type="InterPro" id="IPR018378">
    <property type="entry name" value="C-type_lectin_CS"/>
</dbReference>
<reference evidence="5" key="1">
    <citation type="submission" date="2025-08" db="UniProtKB">
        <authorList>
            <consortium name="RefSeq"/>
        </authorList>
    </citation>
    <scope>IDENTIFICATION</scope>
</reference>
<accession>A0A9U8ECW7</accession>
<dbReference type="PANTHER" id="PTHR22803">
    <property type="entry name" value="MANNOSE, PHOSPHOLIPASE, LECTIN RECEPTOR RELATED"/>
    <property type="match status" value="1"/>
</dbReference>
<name>A0A9U8ECW7_BIOGL</name>
<proteinExistence type="predicted"/>
<evidence type="ECO:0000313" key="4">
    <source>
        <dbReference type="Proteomes" id="UP001165740"/>
    </source>
</evidence>
<keyword evidence="2" id="KW-1133">Transmembrane helix</keyword>
<dbReference type="InterPro" id="IPR050111">
    <property type="entry name" value="C-type_lectin/snaclec_domain"/>
</dbReference>
<dbReference type="Proteomes" id="UP001165740">
    <property type="component" value="Chromosome 4"/>
</dbReference>
<evidence type="ECO:0000256" key="2">
    <source>
        <dbReference type="SAM" id="Phobius"/>
    </source>
</evidence>
<keyword evidence="2" id="KW-0812">Transmembrane</keyword>
<keyword evidence="1" id="KW-1015">Disulfide bond</keyword>
<feature type="domain" description="C-type lectin" evidence="3">
    <location>
        <begin position="266"/>
        <end position="395"/>
    </location>
</feature>
<dbReference type="OrthoDB" id="10047605at2759"/>
<dbReference type="Gene3D" id="3.10.100.10">
    <property type="entry name" value="Mannose-Binding Protein A, subunit A"/>
    <property type="match status" value="1"/>
</dbReference>
<dbReference type="KEGG" id="bgt:106067167"/>
<dbReference type="GeneID" id="106067167"/>
<organism evidence="4 5">
    <name type="scientific">Biomphalaria glabrata</name>
    <name type="common">Bloodfluke planorb</name>
    <name type="synonym">Freshwater snail</name>
    <dbReference type="NCBI Taxonomy" id="6526"/>
    <lineage>
        <taxon>Eukaryota</taxon>
        <taxon>Metazoa</taxon>
        <taxon>Spiralia</taxon>
        <taxon>Lophotrochozoa</taxon>
        <taxon>Mollusca</taxon>
        <taxon>Gastropoda</taxon>
        <taxon>Heterobranchia</taxon>
        <taxon>Euthyneura</taxon>
        <taxon>Panpulmonata</taxon>
        <taxon>Hygrophila</taxon>
        <taxon>Lymnaeoidea</taxon>
        <taxon>Planorbidae</taxon>
        <taxon>Biomphalaria</taxon>
    </lineage>
</organism>
<dbReference type="PROSITE" id="PS00615">
    <property type="entry name" value="C_TYPE_LECTIN_1"/>
    <property type="match status" value="1"/>
</dbReference>
<dbReference type="InterPro" id="IPR001304">
    <property type="entry name" value="C-type_lectin-like"/>
</dbReference>
<feature type="transmembrane region" description="Helical" evidence="2">
    <location>
        <begin position="202"/>
        <end position="227"/>
    </location>
</feature>
<protein>
    <submittedName>
        <fullName evidence="5">C-type lectin domain family 4 member A-like</fullName>
    </submittedName>
</protein>